<keyword evidence="2" id="KW-1185">Reference proteome</keyword>
<name>A0ABW5AQW7_9BRAD</name>
<organism evidence="1 2">
    <name type="scientific">Rhodoplanes azumiensis</name>
    <dbReference type="NCBI Taxonomy" id="1897628"/>
    <lineage>
        <taxon>Bacteria</taxon>
        <taxon>Pseudomonadati</taxon>
        <taxon>Pseudomonadota</taxon>
        <taxon>Alphaproteobacteria</taxon>
        <taxon>Hyphomicrobiales</taxon>
        <taxon>Nitrobacteraceae</taxon>
        <taxon>Rhodoplanes</taxon>
    </lineage>
</organism>
<evidence type="ECO:0000313" key="2">
    <source>
        <dbReference type="Proteomes" id="UP001597314"/>
    </source>
</evidence>
<dbReference type="InterPro" id="IPR007362">
    <property type="entry name" value="DUF429"/>
</dbReference>
<dbReference type="RefSeq" id="WP_378479617.1">
    <property type="nucleotide sequence ID" value="NZ_JBHUIW010000028.1"/>
</dbReference>
<proteinExistence type="predicted"/>
<sequence>MDHEWLAGVDGCPGGWIVAFVAPAGDAVRVRVERCFADIVAAPEKPVVIAVDMPIGLPDRVGPGGREAETAVRSLLGARQSSVFSVPSRAAVHAETEPPADWSATLAAHRRASAVALTTSDPPRKVALQTFCLFPKIREVDRLLVERPALAERIFETHPEVAFWQMNGMRPLCTPKKVKSRPHPPGLAQRRDLLIAAGLPAAAVEAPPPKGAGPDDLLDALACAVTARRLRAKTARSFPDPPPRDRHGLRMAIWA</sequence>
<dbReference type="Proteomes" id="UP001597314">
    <property type="component" value="Unassembled WGS sequence"/>
</dbReference>
<accession>A0ABW5AQW7</accession>
<protein>
    <submittedName>
        <fullName evidence="1">DUF429 domain-containing protein</fullName>
    </submittedName>
</protein>
<dbReference type="EMBL" id="JBHUIW010000028">
    <property type="protein sequence ID" value="MFD2184477.1"/>
    <property type="molecule type" value="Genomic_DNA"/>
</dbReference>
<gene>
    <name evidence="1" type="ORF">ACFSOX_20165</name>
</gene>
<dbReference type="Pfam" id="PF04250">
    <property type="entry name" value="DUF429"/>
    <property type="match status" value="1"/>
</dbReference>
<comment type="caution">
    <text evidence="1">The sequence shown here is derived from an EMBL/GenBank/DDBJ whole genome shotgun (WGS) entry which is preliminary data.</text>
</comment>
<reference evidence="2" key="1">
    <citation type="journal article" date="2019" name="Int. J. Syst. Evol. Microbiol.">
        <title>The Global Catalogue of Microorganisms (GCM) 10K type strain sequencing project: providing services to taxonomists for standard genome sequencing and annotation.</title>
        <authorList>
            <consortium name="The Broad Institute Genomics Platform"/>
            <consortium name="The Broad Institute Genome Sequencing Center for Infectious Disease"/>
            <person name="Wu L."/>
            <person name="Ma J."/>
        </authorList>
    </citation>
    <scope>NUCLEOTIDE SEQUENCE [LARGE SCALE GENOMIC DNA]</scope>
    <source>
        <strain evidence="2">CGMCC 1.6774</strain>
    </source>
</reference>
<evidence type="ECO:0000313" key="1">
    <source>
        <dbReference type="EMBL" id="MFD2184477.1"/>
    </source>
</evidence>